<reference evidence="1" key="2">
    <citation type="journal article" date="2015" name="Data Brief">
        <title>Shoot transcriptome of the giant reed, Arundo donax.</title>
        <authorList>
            <person name="Barrero R.A."/>
            <person name="Guerrero F.D."/>
            <person name="Moolhuijzen P."/>
            <person name="Goolsby J.A."/>
            <person name="Tidwell J."/>
            <person name="Bellgard S.E."/>
            <person name="Bellgard M.I."/>
        </authorList>
    </citation>
    <scope>NUCLEOTIDE SEQUENCE</scope>
    <source>
        <tissue evidence="1">Shoot tissue taken approximately 20 cm above the soil surface</tissue>
    </source>
</reference>
<reference evidence="1" key="1">
    <citation type="submission" date="2014-09" db="EMBL/GenBank/DDBJ databases">
        <authorList>
            <person name="Magalhaes I.L.F."/>
            <person name="Oliveira U."/>
            <person name="Santos F.R."/>
            <person name="Vidigal T.H.D.A."/>
            <person name="Brescovit A.D."/>
            <person name="Santos A.J."/>
        </authorList>
    </citation>
    <scope>NUCLEOTIDE SEQUENCE</scope>
    <source>
        <tissue evidence="1">Shoot tissue taken approximately 20 cm above the soil surface</tissue>
    </source>
</reference>
<dbReference type="EMBL" id="GBRH01201317">
    <property type="protein sequence ID" value="JAD96578.1"/>
    <property type="molecule type" value="Transcribed_RNA"/>
</dbReference>
<sequence>MEFALFSAHQAVAAKAALQVRLASLRFTAAGGDERGIERHSLFPCLPTANPPLCQHRLPRDPRLPPPPAAHV</sequence>
<proteinExistence type="predicted"/>
<evidence type="ECO:0000313" key="1">
    <source>
        <dbReference type="EMBL" id="JAD96578.1"/>
    </source>
</evidence>
<organism evidence="1">
    <name type="scientific">Arundo donax</name>
    <name type="common">Giant reed</name>
    <name type="synonym">Donax arundinaceus</name>
    <dbReference type="NCBI Taxonomy" id="35708"/>
    <lineage>
        <taxon>Eukaryota</taxon>
        <taxon>Viridiplantae</taxon>
        <taxon>Streptophyta</taxon>
        <taxon>Embryophyta</taxon>
        <taxon>Tracheophyta</taxon>
        <taxon>Spermatophyta</taxon>
        <taxon>Magnoliopsida</taxon>
        <taxon>Liliopsida</taxon>
        <taxon>Poales</taxon>
        <taxon>Poaceae</taxon>
        <taxon>PACMAD clade</taxon>
        <taxon>Arundinoideae</taxon>
        <taxon>Arundineae</taxon>
        <taxon>Arundo</taxon>
    </lineage>
</organism>
<protein>
    <submittedName>
        <fullName evidence="1">Uncharacterized protein</fullName>
    </submittedName>
</protein>
<accession>A0A0A9EC23</accession>
<name>A0A0A9EC23_ARUDO</name>
<dbReference type="AlphaFoldDB" id="A0A0A9EC23"/>